<dbReference type="Proteomes" id="UP000251075">
    <property type="component" value="Unassembled WGS sequence"/>
</dbReference>
<dbReference type="AlphaFoldDB" id="A0A364P3N2"/>
<dbReference type="RefSeq" id="WP_112142182.1">
    <property type="nucleotide sequence ID" value="NZ_PGTO01000001.1"/>
</dbReference>
<dbReference type="SUPFAM" id="SSF56399">
    <property type="entry name" value="ADP-ribosylation"/>
    <property type="match status" value="1"/>
</dbReference>
<protein>
    <submittedName>
        <fullName evidence="1">DUF952 domain-containing protein</fullName>
    </submittedName>
</protein>
<dbReference type="OrthoDB" id="9799937at2"/>
<dbReference type="Pfam" id="PF06108">
    <property type="entry name" value="DUF952"/>
    <property type="match status" value="1"/>
</dbReference>
<accession>A0A364P3N2</accession>
<dbReference type="EMBL" id="PGTO01000001">
    <property type="protein sequence ID" value="RAU23949.1"/>
    <property type="molecule type" value="Genomic_DNA"/>
</dbReference>
<dbReference type="Gene3D" id="3.20.170.20">
    <property type="entry name" value="Protein of unknown function DUF952"/>
    <property type="match status" value="1"/>
</dbReference>
<evidence type="ECO:0000313" key="1">
    <source>
        <dbReference type="EMBL" id="RAU23949.1"/>
    </source>
</evidence>
<name>A0A364P3N2_9PROT</name>
<gene>
    <name evidence="1" type="ORF">CU669_02435</name>
</gene>
<comment type="caution">
    <text evidence="1">The sequence shown here is derived from an EMBL/GenBank/DDBJ whole genome shotgun (WGS) entry which is preliminary data.</text>
</comment>
<keyword evidence="2" id="KW-1185">Reference proteome</keyword>
<proteinExistence type="predicted"/>
<dbReference type="PANTHER" id="PTHR34129">
    <property type="entry name" value="BLR1139 PROTEIN"/>
    <property type="match status" value="1"/>
</dbReference>
<sequence length="118" mass="12904">MTDCKTIYHVCRHAEWKTARESGRYDGSSQDKADGFIHFSGPAQVVESVAKHRAGQDGLVLVAVDPGRLGPSLKWETSRGGALFPHLHGPLSLEAVKWVKDLPLDADVGCHVFPEIED</sequence>
<dbReference type="PANTHER" id="PTHR34129:SF1">
    <property type="entry name" value="DUF952 DOMAIN-CONTAINING PROTEIN"/>
    <property type="match status" value="1"/>
</dbReference>
<organism evidence="1 2">
    <name type="scientific">Paramagnetospirillum kuznetsovii</name>
    <dbReference type="NCBI Taxonomy" id="2053833"/>
    <lineage>
        <taxon>Bacteria</taxon>
        <taxon>Pseudomonadati</taxon>
        <taxon>Pseudomonadota</taxon>
        <taxon>Alphaproteobacteria</taxon>
        <taxon>Rhodospirillales</taxon>
        <taxon>Magnetospirillaceae</taxon>
        <taxon>Paramagnetospirillum</taxon>
    </lineage>
</organism>
<evidence type="ECO:0000313" key="2">
    <source>
        <dbReference type="Proteomes" id="UP000251075"/>
    </source>
</evidence>
<reference evidence="1 2" key="1">
    <citation type="submission" date="2017-11" db="EMBL/GenBank/DDBJ databases">
        <title>Draft genome sequence of magnetotactic bacterium Magnetospirillum kuznetsovii LBB-42.</title>
        <authorList>
            <person name="Grouzdev D.S."/>
            <person name="Rysina M.S."/>
            <person name="Baslerov R.V."/>
            <person name="Koziaeva V."/>
        </authorList>
    </citation>
    <scope>NUCLEOTIDE SEQUENCE [LARGE SCALE GENOMIC DNA]</scope>
    <source>
        <strain evidence="1 2">LBB-42</strain>
    </source>
</reference>
<dbReference type="InterPro" id="IPR009297">
    <property type="entry name" value="DUF952"/>
</dbReference>